<evidence type="ECO:0000313" key="3">
    <source>
        <dbReference type="Proteomes" id="UP000680020"/>
    </source>
</evidence>
<dbReference type="EMBL" id="JAGIBU010000001">
    <property type="protein sequence ID" value="MBS7823946.1"/>
    <property type="molecule type" value="Genomic_DNA"/>
</dbReference>
<reference evidence="2" key="1">
    <citation type="submission" date="2021-03" db="EMBL/GenBank/DDBJ databases">
        <title>Identification and antibiotic profiling of Wohlfahrtiimonas chitiniclastica, an underestimated human pathogen.</title>
        <authorList>
            <person name="Kopf A."/>
            <person name="Bunk B."/>
            <person name="Coldewey S."/>
            <person name="Gunzer F."/>
            <person name="Riedel T."/>
            <person name="Schroettner P."/>
        </authorList>
    </citation>
    <scope>NUCLEOTIDE SEQUENCE</scope>
    <source>
        <strain evidence="2">DSM 100917</strain>
    </source>
</reference>
<dbReference type="Pfam" id="PF11067">
    <property type="entry name" value="DUF2868"/>
    <property type="match status" value="1"/>
</dbReference>
<dbReference type="RefSeq" id="WP_213403330.1">
    <property type="nucleotide sequence ID" value="NZ_JAGIBT010000001.1"/>
</dbReference>
<keyword evidence="1" id="KW-0472">Membrane</keyword>
<dbReference type="InterPro" id="IPR021296">
    <property type="entry name" value="DUF2868"/>
</dbReference>
<organism evidence="2 3">
    <name type="scientific">Wohlfahrtiimonas chitiniclastica</name>
    <dbReference type="NCBI Taxonomy" id="400946"/>
    <lineage>
        <taxon>Bacteria</taxon>
        <taxon>Pseudomonadati</taxon>
        <taxon>Pseudomonadota</taxon>
        <taxon>Gammaproteobacteria</taxon>
        <taxon>Cardiobacteriales</taxon>
        <taxon>Ignatzschineriaceae</taxon>
        <taxon>Wohlfahrtiimonas</taxon>
    </lineage>
</organism>
<feature type="transmembrane region" description="Helical" evidence="1">
    <location>
        <begin position="20"/>
        <end position="40"/>
    </location>
</feature>
<name>A0AB35BW75_9GAMM</name>
<proteinExistence type="predicted"/>
<accession>A0AB35BW75</accession>
<gene>
    <name evidence="2" type="ORF">J7561_01855</name>
</gene>
<evidence type="ECO:0000313" key="2">
    <source>
        <dbReference type="EMBL" id="MBS7823946.1"/>
    </source>
</evidence>
<evidence type="ECO:0000256" key="1">
    <source>
        <dbReference type="SAM" id="Phobius"/>
    </source>
</evidence>
<feature type="transmembrane region" description="Helical" evidence="1">
    <location>
        <begin position="97"/>
        <end position="122"/>
    </location>
</feature>
<feature type="transmembrane region" description="Helical" evidence="1">
    <location>
        <begin position="185"/>
        <end position="210"/>
    </location>
</feature>
<dbReference type="AlphaFoldDB" id="A0AB35BW75"/>
<protein>
    <submittedName>
        <fullName evidence="2">DUF2868 domain-containing protein</fullName>
    </submittedName>
</protein>
<keyword evidence="1" id="KW-1133">Transmembrane helix</keyword>
<sequence>MKMHLEPHLHTVMRHWRILFVLWIVLTILSTLFGSSSLIASPIHPLYFVLVMLLPSTLFLIFSLITAHSLFAELFLQLKNLIFKQDHAPNLSTPLPVRYIAQLISNATWLTILITTLLVLFFKFTFQHFDFYLGNTFTESQSTTDHIVHYLNWLPSKLGLIEFDDAIIQASFQSGKLADEARSMWAKWIIVMILMYDIVPRLLVFIYYVIRALRHQKFATVAVSDAVIEDAAKEKPLVIRAPKAPVIGDGHYRVALDITEQTTLPDDVVRLNDIETFQQFESARKVEPAQWIEIMIDGNLMPDRGILRRLIRLMNQAEKATIHVLTDDPHQTQMWQHHLSSIIVDGEAADYEIK</sequence>
<feature type="transmembrane region" description="Helical" evidence="1">
    <location>
        <begin position="46"/>
        <end position="76"/>
    </location>
</feature>
<comment type="caution">
    <text evidence="2">The sequence shown here is derived from an EMBL/GenBank/DDBJ whole genome shotgun (WGS) entry which is preliminary data.</text>
</comment>
<keyword evidence="1" id="KW-0812">Transmembrane</keyword>
<dbReference type="Proteomes" id="UP000680020">
    <property type="component" value="Unassembled WGS sequence"/>
</dbReference>